<reference evidence="4" key="1">
    <citation type="submission" date="2016-07" db="EMBL/GenBank/DDBJ databases">
        <title>Nontailed viruses are major unrecognized killers of bacteria in the ocean.</title>
        <authorList>
            <person name="Kauffman K."/>
            <person name="Hussain F."/>
            <person name="Yang J."/>
            <person name="Arevalo P."/>
            <person name="Brown J."/>
            <person name="Cutler M."/>
            <person name="Kelly L."/>
            <person name="Polz M.F."/>
        </authorList>
    </citation>
    <scope>NUCLEOTIDE SEQUENCE [LARGE SCALE GENOMIC DNA]</scope>
    <source>
        <strain evidence="4">10N.261.46.F8</strain>
    </source>
</reference>
<evidence type="ECO:0000313" key="3">
    <source>
        <dbReference type="EMBL" id="PMM78445.1"/>
    </source>
</evidence>
<feature type="signal peptide" evidence="2">
    <location>
        <begin position="1"/>
        <end position="22"/>
    </location>
</feature>
<feature type="chain" id="PRO_5014711395" description="Conjugal transfer protein TrbJ" evidence="2">
    <location>
        <begin position="23"/>
        <end position="264"/>
    </location>
</feature>
<evidence type="ECO:0000313" key="4">
    <source>
        <dbReference type="Proteomes" id="UP000235406"/>
    </source>
</evidence>
<keyword evidence="2" id="KW-0732">Signal</keyword>
<sequence>MKKTLLALVIASALSTPMVVRASGFPTFDAANLLQSITEYEQLISEYEQILQQTGLNTQQLLVAIDEYQQMLREYNVLLNQVTQLEDKIDRRDYEAIARQVNRAYEQRAGNEHVYSSPHMDNRYGALPDRDTSYRHVESTLGAVPSSYQRSYQLAADSHIQGEEAQQFAARNAQIKTNQDALDATRLTLGNETELATLQLLVEQNQVLIDQLDLQNDMTLSSYSNSNQMEHRTSAAILRAEQAQIERIEETKAQGVVEDTRPIR</sequence>
<evidence type="ECO:0000256" key="1">
    <source>
        <dbReference type="SAM" id="Coils"/>
    </source>
</evidence>
<keyword evidence="1" id="KW-0175">Coiled coil</keyword>
<dbReference type="Proteomes" id="UP000235406">
    <property type="component" value="Unassembled WGS sequence"/>
</dbReference>
<protein>
    <recommendedName>
        <fullName evidence="5">Conjugal transfer protein TrbJ</fullName>
    </recommendedName>
</protein>
<dbReference type="RefSeq" id="WP_102433657.1">
    <property type="nucleotide sequence ID" value="NZ_CAWNVI010000002.1"/>
</dbReference>
<dbReference type="EMBL" id="MCZK01000002">
    <property type="protein sequence ID" value="PMM78445.1"/>
    <property type="molecule type" value="Genomic_DNA"/>
</dbReference>
<feature type="coiled-coil region" evidence="1">
    <location>
        <begin position="30"/>
        <end position="88"/>
    </location>
</feature>
<evidence type="ECO:0008006" key="5">
    <source>
        <dbReference type="Google" id="ProtNLM"/>
    </source>
</evidence>
<evidence type="ECO:0000256" key="2">
    <source>
        <dbReference type="SAM" id="SignalP"/>
    </source>
</evidence>
<dbReference type="OrthoDB" id="5906336at2"/>
<gene>
    <name evidence="3" type="ORF">BCT49_00080</name>
</gene>
<comment type="caution">
    <text evidence="3">The sequence shown here is derived from an EMBL/GenBank/DDBJ whole genome shotgun (WGS) entry which is preliminary data.</text>
</comment>
<accession>A0A2N7KP18</accession>
<name>A0A2N7KP18_9VIBR</name>
<proteinExistence type="predicted"/>
<organism evidence="3 4">
    <name type="scientific">Vibrio lentus</name>
    <dbReference type="NCBI Taxonomy" id="136468"/>
    <lineage>
        <taxon>Bacteria</taxon>
        <taxon>Pseudomonadati</taxon>
        <taxon>Pseudomonadota</taxon>
        <taxon>Gammaproteobacteria</taxon>
        <taxon>Vibrionales</taxon>
        <taxon>Vibrionaceae</taxon>
        <taxon>Vibrio</taxon>
    </lineage>
</organism>
<dbReference type="AlphaFoldDB" id="A0A2N7KP18"/>